<keyword evidence="3" id="KW-1003">Cell membrane</keyword>
<keyword evidence="2" id="KW-0813">Transport</keyword>
<sequence length="358" mass="37039">MTTVTEPATQTPVERRRRRPLRVPGQGILLANVALVLVGLLVLDVQIFSKASLSTLTPTIGVMMLMALGQAFIIGTGGIDLSIPSTTTLVGAIVLKQAAGDDGKIVGAVVTALLVCLAIGLVNGLLVEITRLNALVVTLATGQLIAGATRIYRGPVLSISNVPENLSQFARSSFGQVSIILLLALVVAALVAAWFKMTTAGRRLAASSVARPAAEAAGLAASRQRITAWVLGTLVVGIGAVLLAGQIATPDLTLGQPYLLTPIVAVVLGGAALTGGRVRPAATVLGAVFLVVLEHVLRVRGYSSGVSLAFQGLVLGVGLTLVVASKSLRWSLGSSRRGDNHHQDRSSEEPVVDREKQE</sequence>
<dbReference type="RefSeq" id="WP_345455208.1">
    <property type="nucleotide sequence ID" value="NZ_BAABKG010000001.1"/>
</dbReference>
<feature type="transmembrane region" description="Helical" evidence="9">
    <location>
        <begin position="254"/>
        <end position="273"/>
    </location>
</feature>
<proteinExistence type="predicted"/>
<keyword evidence="7 9" id="KW-0472">Membrane</keyword>
<feature type="transmembrane region" description="Helical" evidence="9">
    <location>
        <begin position="280"/>
        <end position="297"/>
    </location>
</feature>
<evidence type="ECO:0000256" key="8">
    <source>
        <dbReference type="SAM" id="MobiDB-lite"/>
    </source>
</evidence>
<evidence type="ECO:0000313" key="10">
    <source>
        <dbReference type="EMBL" id="GAA5143884.1"/>
    </source>
</evidence>
<keyword evidence="11" id="KW-1185">Reference proteome</keyword>
<comment type="subcellular location">
    <subcellularLocation>
        <location evidence="1">Cell membrane</location>
        <topology evidence="1">Multi-pass membrane protein</topology>
    </subcellularLocation>
</comment>
<feature type="transmembrane region" description="Helical" evidence="9">
    <location>
        <begin position="27"/>
        <end position="49"/>
    </location>
</feature>
<dbReference type="Pfam" id="PF02653">
    <property type="entry name" value="BPD_transp_2"/>
    <property type="match status" value="1"/>
</dbReference>
<keyword evidence="4" id="KW-0997">Cell inner membrane</keyword>
<dbReference type="EMBL" id="BAABKG010000001">
    <property type="protein sequence ID" value="GAA5143884.1"/>
    <property type="molecule type" value="Genomic_DNA"/>
</dbReference>
<evidence type="ECO:0000256" key="6">
    <source>
        <dbReference type="ARBA" id="ARBA00022989"/>
    </source>
</evidence>
<name>A0ABP9PEY0_9ACTN</name>
<dbReference type="PANTHER" id="PTHR32196:SF21">
    <property type="entry name" value="ABC TRANSPORTER PERMEASE PROTEIN YPHD-RELATED"/>
    <property type="match status" value="1"/>
</dbReference>
<dbReference type="CDD" id="cd06579">
    <property type="entry name" value="TM_PBP1_transp_AraH_like"/>
    <property type="match status" value="1"/>
</dbReference>
<dbReference type="InterPro" id="IPR001851">
    <property type="entry name" value="ABC_transp_permease"/>
</dbReference>
<comment type="caution">
    <text evidence="10">The sequence shown here is derived from an EMBL/GenBank/DDBJ whole genome shotgun (WGS) entry which is preliminary data.</text>
</comment>
<evidence type="ECO:0000256" key="5">
    <source>
        <dbReference type="ARBA" id="ARBA00022692"/>
    </source>
</evidence>
<evidence type="ECO:0000256" key="4">
    <source>
        <dbReference type="ARBA" id="ARBA00022519"/>
    </source>
</evidence>
<organism evidence="10 11">
    <name type="scientific">Nocardioides marinquilinus</name>
    <dbReference type="NCBI Taxonomy" id="1210400"/>
    <lineage>
        <taxon>Bacteria</taxon>
        <taxon>Bacillati</taxon>
        <taxon>Actinomycetota</taxon>
        <taxon>Actinomycetes</taxon>
        <taxon>Propionibacteriales</taxon>
        <taxon>Nocardioidaceae</taxon>
        <taxon>Nocardioides</taxon>
    </lineage>
</organism>
<evidence type="ECO:0000256" key="3">
    <source>
        <dbReference type="ARBA" id="ARBA00022475"/>
    </source>
</evidence>
<feature type="compositionally biased region" description="Basic and acidic residues" evidence="8">
    <location>
        <begin position="336"/>
        <end position="358"/>
    </location>
</feature>
<feature type="transmembrane region" description="Helical" evidence="9">
    <location>
        <begin position="81"/>
        <end position="99"/>
    </location>
</feature>
<protein>
    <recommendedName>
        <fullName evidence="12">ABC transporter permease</fullName>
    </recommendedName>
</protein>
<feature type="transmembrane region" description="Helical" evidence="9">
    <location>
        <begin position="309"/>
        <end position="328"/>
    </location>
</feature>
<reference evidence="11" key="1">
    <citation type="journal article" date="2019" name="Int. J. Syst. Evol. Microbiol.">
        <title>The Global Catalogue of Microorganisms (GCM) 10K type strain sequencing project: providing services to taxonomists for standard genome sequencing and annotation.</title>
        <authorList>
            <consortium name="The Broad Institute Genomics Platform"/>
            <consortium name="The Broad Institute Genome Sequencing Center for Infectious Disease"/>
            <person name="Wu L."/>
            <person name="Ma J."/>
        </authorList>
    </citation>
    <scope>NUCLEOTIDE SEQUENCE [LARGE SCALE GENOMIC DNA]</scope>
    <source>
        <strain evidence="11">JCM 18459</strain>
    </source>
</reference>
<evidence type="ECO:0008006" key="12">
    <source>
        <dbReference type="Google" id="ProtNLM"/>
    </source>
</evidence>
<evidence type="ECO:0000256" key="7">
    <source>
        <dbReference type="ARBA" id="ARBA00023136"/>
    </source>
</evidence>
<evidence type="ECO:0000256" key="2">
    <source>
        <dbReference type="ARBA" id="ARBA00022448"/>
    </source>
</evidence>
<keyword evidence="5 9" id="KW-0812">Transmembrane</keyword>
<feature type="transmembrane region" description="Helical" evidence="9">
    <location>
        <begin position="228"/>
        <end position="248"/>
    </location>
</feature>
<accession>A0ABP9PEY0</accession>
<evidence type="ECO:0000256" key="9">
    <source>
        <dbReference type="SAM" id="Phobius"/>
    </source>
</evidence>
<feature type="transmembrane region" description="Helical" evidence="9">
    <location>
        <begin position="173"/>
        <end position="195"/>
    </location>
</feature>
<gene>
    <name evidence="10" type="ORF">GCM10023340_10330</name>
</gene>
<evidence type="ECO:0000313" key="11">
    <source>
        <dbReference type="Proteomes" id="UP001500221"/>
    </source>
</evidence>
<dbReference type="Proteomes" id="UP001500221">
    <property type="component" value="Unassembled WGS sequence"/>
</dbReference>
<keyword evidence="6 9" id="KW-1133">Transmembrane helix</keyword>
<feature type="transmembrane region" description="Helical" evidence="9">
    <location>
        <begin position="105"/>
        <end position="127"/>
    </location>
</feature>
<evidence type="ECO:0000256" key="1">
    <source>
        <dbReference type="ARBA" id="ARBA00004651"/>
    </source>
</evidence>
<dbReference type="PANTHER" id="PTHR32196">
    <property type="entry name" value="ABC TRANSPORTER PERMEASE PROTEIN YPHD-RELATED-RELATED"/>
    <property type="match status" value="1"/>
</dbReference>
<feature type="region of interest" description="Disordered" evidence="8">
    <location>
        <begin position="333"/>
        <end position="358"/>
    </location>
</feature>